<organism evidence="4 5">
    <name type="scientific">Pinibacter aurantiacus</name>
    <dbReference type="NCBI Taxonomy" id="2851599"/>
    <lineage>
        <taxon>Bacteria</taxon>
        <taxon>Pseudomonadati</taxon>
        <taxon>Bacteroidota</taxon>
        <taxon>Chitinophagia</taxon>
        <taxon>Chitinophagales</taxon>
        <taxon>Chitinophagaceae</taxon>
        <taxon>Pinibacter</taxon>
    </lineage>
</organism>
<protein>
    <submittedName>
        <fullName evidence="4">OmpA family protein</fullName>
    </submittedName>
</protein>
<keyword evidence="1" id="KW-0472">Membrane</keyword>
<dbReference type="RefSeq" id="WP_217794236.1">
    <property type="nucleotide sequence ID" value="NZ_JAHSPG010000016.1"/>
</dbReference>
<dbReference type="PANTHER" id="PTHR30329:SF21">
    <property type="entry name" value="LIPOPROTEIN YIAD-RELATED"/>
    <property type="match status" value="1"/>
</dbReference>
<sequence>MKKVKSVLFGSMALLILASGCSTVNKMNRTEKGAVIGTAGGAAAGAIIGKVAGNAGLGAIIGAVVGGAGGAIIGRNMDKQAEQIKQTVPDAKVERVGEGIMVEFNSAVLFKVNKFDLSDQSKESLNKLITILNTYPDTDIEVQGHTDSTGTKAYNQTLSVNRAIAVANYLLDHNINSARVTTKGYGPDVPKYPNATAEGRAQNRRVEFIITANEKMQQEAKQQAGQK</sequence>
<evidence type="ECO:0000256" key="2">
    <source>
        <dbReference type="SAM" id="SignalP"/>
    </source>
</evidence>
<dbReference type="AlphaFoldDB" id="A0A9E2SCC3"/>
<dbReference type="PROSITE" id="PS51257">
    <property type="entry name" value="PROKAR_LIPOPROTEIN"/>
    <property type="match status" value="1"/>
</dbReference>
<dbReference type="CDD" id="cd07185">
    <property type="entry name" value="OmpA_C-like"/>
    <property type="match status" value="1"/>
</dbReference>
<feature type="chain" id="PRO_5038519563" evidence="2">
    <location>
        <begin position="19"/>
        <end position="227"/>
    </location>
</feature>
<evidence type="ECO:0000256" key="1">
    <source>
        <dbReference type="PROSITE-ProRule" id="PRU00473"/>
    </source>
</evidence>
<dbReference type="Pfam" id="PF13488">
    <property type="entry name" value="Gly-zipper_Omp"/>
    <property type="match status" value="1"/>
</dbReference>
<proteinExistence type="predicted"/>
<evidence type="ECO:0000259" key="3">
    <source>
        <dbReference type="PROSITE" id="PS51123"/>
    </source>
</evidence>
<dbReference type="Proteomes" id="UP000812270">
    <property type="component" value="Unassembled WGS sequence"/>
</dbReference>
<dbReference type="Pfam" id="PF00691">
    <property type="entry name" value="OmpA"/>
    <property type="match status" value="1"/>
</dbReference>
<evidence type="ECO:0000313" key="5">
    <source>
        <dbReference type="Proteomes" id="UP000812270"/>
    </source>
</evidence>
<keyword evidence="2" id="KW-0732">Signal</keyword>
<dbReference type="InterPro" id="IPR006665">
    <property type="entry name" value="OmpA-like"/>
</dbReference>
<dbReference type="PROSITE" id="PS51123">
    <property type="entry name" value="OMPA_2"/>
    <property type="match status" value="1"/>
</dbReference>
<feature type="signal peptide" evidence="2">
    <location>
        <begin position="1"/>
        <end position="18"/>
    </location>
</feature>
<dbReference type="PANTHER" id="PTHR30329">
    <property type="entry name" value="STATOR ELEMENT OF FLAGELLAR MOTOR COMPLEX"/>
    <property type="match status" value="1"/>
</dbReference>
<dbReference type="InterPro" id="IPR039567">
    <property type="entry name" value="Gly-zipper"/>
</dbReference>
<gene>
    <name evidence="4" type="ORF">KTO63_22640</name>
</gene>
<dbReference type="GO" id="GO:0016020">
    <property type="term" value="C:membrane"/>
    <property type="evidence" value="ECO:0007669"/>
    <property type="project" value="UniProtKB-UniRule"/>
</dbReference>
<dbReference type="InterPro" id="IPR050330">
    <property type="entry name" value="Bact_OuterMem_StrucFunc"/>
</dbReference>
<name>A0A9E2SCC3_9BACT</name>
<dbReference type="EMBL" id="JAHSPG010000016">
    <property type="protein sequence ID" value="MBV4359981.1"/>
    <property type="molecule type" value="Genomic_DNA"/>
</dbReference>
<reference evidence="4" key="1">
    <citation type="submission" date="2021-06" db="EMBL/GenBank/DDBJ databases">
        <authorList>
            <person name="Huq M.A."/>
        </authorList>
    </citation>
    <scope>NUCLEOTIDE SEQUENCE</scope>
    <source>
        <strain evidence="4">MAH-26</strain>
    </source>
</reference>
<keyword evidence="5" id="KW-1185">Reference proteome</keyword>
<comment type="caution">
    <text evidence="4">The sequence shown here is derived from an EMBL/GenBank/DDBJ whole genome shotgun (WGS) entry which is preliminary data.</text>
</comment>
<feature type="domain" description="OmpA-like" evidence="3">
    <location>
        <begin position="96"/>
        <end position="214"/>
    </location>
</feature>
<evidence type="ECO:0000313" key="4">
    <source>
        <dbReference type="EMBL" id="MBV4359981.1"/>
    </source>
</evidence>
<accession>A0A9E2SCC3</accession>